<name>A0A4Q2JF61_9MICO</name>
<evidence type="ECO:0000256" key="1">
    <source>
        <dbReference type="ARBA" id="ARBA00001974"/>
    </source>
</evidence>
<dbReference type="EMBL" id="SDPO01000004">
    <property type="protein sequence ID" value="RXZ46425.1"/>
    <property type="molecule type" value="Genomic_DNA"/>
</dbReference>
<proteinExistence type="predicted"/>
<dbReference type="PANTHER" id="PTHR42934:SF2">
    <property type="entry name" value="GLYCOLATE OXIDASE SUBUNIT GLCD"/>
    <property type="match status" value="1"/>
</dbReference>
<dbReference type="Proteomes" id="UP000292935">
    <property type="component" value="Unassembled WGS sequence"/>
</dbReference>
<reference evidence="6 7" key="1">
    <citation type="submission" date="2019-01" db="EMBL/GenBank/DDBJ databases">
        <authorList>
            <person name="Li J."/>
        </authorList>
    </citation>
    <scope>NUCLEOTIDE SEQUENCE [LARGE SCALE GENOMIC DNA]</scope>
    <source>
        <strain evidence="6 7">CCUG 35506</strain>
    </source>
</reference>
<dbReference type="Pfam" id="PF02913">
    <property type="entry name" value="FAD-oxidase_C"/>
    <property type="match status" value="1"/>
</dbReference>
<keyword evidence="7" id="KW-1185">Reference proteome</keyword>
<dbReference type="Gene3D" id="3.30.70.2740">
    <property type="match status" value="1"/>
</dbReference>
<dbReference type="Pfam" id="PF01565">
    <property type="entry name" value="FAD_binding_4"/>
    <property type="match status" value="1"/>
</dbReference>
<organism evidence="6 7">
    <name type="scientific">Agromyces fucosus</name>
    <dbReference type="NCBI Taxonomy" id="41985"/>
    <lineage>
        <taxon>Bacteria</taxon>
        <taxon>Bacillati</taxon>
        <taxon>Actinomycetota</taxon>
        <taxon>Actinomycetes</taxon>
        <taxon>Micrococcales</taxon>
        <taxon>Microbacteriaceae</taxon>
        <taxon>Agromyces</taxon>
    </lineage>
</organism>
<dbReference type="Gene3D" id="3.30.465.10">
    <property type="match status" value="1"/>
</dbReference>
<evidence type="ECO:0000313" key="6">
    <source>
        <dbReference type="EMBL" id="RXZ46425.1"/>
    </source>
</evidence>
<dbReference type="Gene3D" id="1.10.45.10">
    <property type="entry name" value="Vanillyl-alcohol Oxidase, Chain A, domain 4"/>
    <property type="match status" value="1"/>
</dbReference>
<dbReference type="InterPro" id="IPR016171">
    <property type="entry name" value="Vanillyl_alc_oxidase_C-sub2"/>
</dbReference>
<dbReference type="InterPro" id="IPR006094">
    <property type="entry name" value="Oxid_FAD_bind_N"/>
</dbReference>
<dbReference type="SUPFAM" id="SSF55103">
    <property type="entry name" value="FAD-linked oxidases, C-terminal domain"/>
    <property type="match status" value="1"/>
</dbReference>
<dbReference type="PROSITE" id="PS51387">
    <property type="entry name" value="FAD_PCMH"/>
    <property type="match status" value="1"/>
</dbReference>
<dbReference type="OrthoDB" id="9811557at2"/>
<evidence type="ECO:0000313" key="7">
    <source>
        <dbReference type="Proteomes" id="UP000292935"/>
    </source>
</evidence>
<dbReference type="GO" id="GO:0071949">
    <property type="term" value="F:FAD binding"/>
    <property type="evidence" value="ECO:0007669"/>
    <property type="project" value="InterPro"/>
</dbReference>
<dbReference type="InterPro" id="IPR016169">
    <property type="entry name" value="FAD-bd_PCMH_sub2"/>
</dbReference>
<dbReference type="InterPro" id="IPR051914">
    <property type="entry name" value="FAD-linked_OxidoTrans_Type4"/>
</dbReference>
<evidence type="ECO:0000256" key="4">
    <source>
        <dbReference type="ARBA" id="ARBA00023002"/>
    </source>
</evidence>
<dbReference type="InterPro" id="IPR016166">
    <property type="entry name" value="FAD-bd_PCMH"/>
</dbReference>
<comment type="caution">
    <text evidence="6">The sequence shown here is derived from an EMBL/GenBank/DDBJ whole genome shotgun (WGS) entry which is preliminary data.</text>
</comment>
<evidence type="ECO:0000256" key="2">
    <source>
        <dbReference type="ARBA" id="ARBA00022630"/>
    </source>
</evidence>
<accession>A0A4Q2JF61</accession>
<dbReference type="PANTHER" id="PTHR42934">
    <property type="entry name" value="GLYCOLATE OXIDASE SUBUNIT GLCD"/>
    <property type="match status" value="1"/>
</dbReference>
<sequence length="475" mass="48608">MPPAVVTLLRDALGAAVSTASADLDAVREDRSGWRSATPPIAVVHAASVAEVQAVIRIAHETSTPVVPRGAGTGLAGGAIASPGAIVLDLSRMNRVLEISEADELAVVEPGVLNGDLNDGLAPLGLWFAPDPASRAISSIGGNIATNAGGLLCAKYGVTREAVLGLAVVLADGRLLRTGHRTVKGVTGYDLTALFTGSEGTLGVIVEATVRLRPITPGETVTVAAVLPDVEAAAAACAAVTAARLRPAVLELIDAAGLARVAAYLGADGIAGTPLESLGASETFLLAQCDGAGAADEADEIAGLFAAAGGRVSLSADAAAGDRLLGIRRAMHPALAASGQVLIEDVAVPRSRLPEMFRAIEEIGRRHGIEIPTIAHAGDGNLHPNFVFTGDEVPEHVWAAADDMFRTAVALGGTLTGEHGVGILKRRWLADELGDDSYELQRGIKALFDPRGILNPGVMFDERVATDVSEDPAAR</sequence>
<dbReference type="GO" id="GO:0016491">
    <property type="term" value="F:oxidoreductase activity"/>
    <property type="evidence" value="ECO:0007669"/>
    <property type="project" value="UniProtKB-KW"/>
</dbReference>
<dbReference type="AlphaFoldDB" id="A0A4Q2JF61"/>
<evidence type="ECO:0000256" key="3">
    <source>
        <dbReference type="ARBA" id="ARBA00022827"/>
    </source>
</evidence>
<keyword evidence="4" id="KW-0560">Oxidoreductase</keyword>
<dbReference type="SUPFAM" id="SSF56176">
    <property type="entry name" value="FAD-binding/transporter-associated domain-like"/>
    <property type="match status" value="1"/>
</dbReference>
<keyword evidence="3" id="KW-0274">FAD</keyword>
<dbReference type="InterPro" id="IPR004113">
    <property type="entry name" value="FAD-bd_oxidored_4_C"/>
</dbReference>
<dbReference type="InterPro" id="IPR016164">
    <property type="entry name" value="FAD-linked_Oxase-like_C"/>
</dbReference>
<dbReference type="RefSeq" id="WP_129232261.1">
    <property type="nucleotide sequence ID" value="NZ_SDPO01000004.1"/>
</dbReference>
<dbReference type="FunFam" id="1.10.45.10:FF:000001">
    <property type="entry name" value="D-lactate dehydrogenase mitochondrial"/>
    <property type="match status" value="1"/>
</dbReference>
<keyword evidence="2" id="KW-0285">Flavoprotein</keyword>
<evidence type="ECO:0000259" key="5">
    <source>
        <dbReference type="PROSITE" id="PS51387"/>
    </source>
</evidence>
<comment type="cofactor">
    <cofactor evidence="1">
        <name>FAD</name>
        <dbReference type="ChEBI" id="CHEBI:57692"/>
    </cofactor>
</comment>
<protein>
    <submittedName>
        <fullName evidence="6">FAD-binding protein</fullName>
    </submittedName>
</protein>
<feature type="domain" description="FAD-binding PCMH-type" evidence="5">
    <location>
        <begin position="36"/>
        <end position="215"/>
    </location>
</feature>
<dbReference type="InterPro" id="IPR036318">
    <property type="entry name" value="FAD-bd_PCMH-like_sf"/>
</dbReference>
<gene>
    <name evidence="6" type="ORF">ESP57_16075</name>
</gene>